<evidence type="ECO:0000256" key="4">
    <source>
        <dbReference type="ARBA" id="ARBA00005524"/>
    </source>
</evidence>
<keyword evidence="5" id="KW-0324">Glycolysis</keyword>
<dbReference type="InterPro" id="IPR004456">
    <property type="entry name" value="Pglycerate_mutase_ApgM"/>
</dbReference>
<dbReference type="EMBL" id="CP098502">
    <property type="protein sequence ID" value="UTI64122.1"/>
    <property type="molecule type" value="Genomic_DNA"/>
</dbReference>
<comment type="function">
    <text evidence="2">Catalyzes the interconversion of 2-phosphoglycerate and 3-phosphoglycerate.</text>
</comment>
<evidence type="ECO:0000313" key="8">
    <source>
        <dbReference type="Proteomes" id="UP001056035"/>
    </source>
</evidence>
<evidence type="ECO:0000256" key="3">
    <source>
        <dbReference type="ARBA" id="ARBA00004921"/>
    </source>
</evidence>
<feature type="domain" description="Metalloenzyme" evidence="6">
    <location>
        <begin position="3"/>
        <end position="292"/>
    </location>
</feature>
<dbReference type="InterPro" id="IPR006124">
    <property type="entry name" value="Metalloenzyme"/>
</dbReference>
<accession>A0ABY5DTT4</accession>
<evidence type="ECO:0000259" key="6">
    <source>
        <dbReference type="Pfam" id="PF01676"/>
    </source>
</evidence>
<dbReference type="PANTHER" id="PTHR31209:SF0">
    <property type="entry name" value="METALLOENZYME DOMAIN-CONTAINING PROTEIN"/>
    <property type="match status" value="1"/>
</dbReference>
<evidence type="ECO:0000313" key="7">
    <source>
        <dbReference type="EMBL" id="UTI64122.1"/>
    </source>
</evidence>
<evidence type="ECO:0000256" key="5">
    <source>
        <dbReference type="ARBA" id="ARBA00023152"/>
    </source>
</evidence>
<dbReference type="Gene3D" id="3.40.720.10">
    <property type="entry name" value="Alkaline Phosphatase, subunit A"/>
    <property type="match status" value="2"/>
</dbReference>
<evidence type="ECO:0000256" key="1">
    <source>
        <dbReference type="ARBA" id="ARBA00000370"/>
    </source>
</evidence>
<proteinExistence type="inferred from homology"/>
<evidence type="ECO:0000256" key="2">
    <source>
        <dbReference type="ARBA" id="ARBA00002315"/>
    </source>
</evidence>
<dbReference type="RefSeq" id="WP_254570835.1">
    <property type="nucleotide sequence ID" value="NZ_CP098502.1"/>
</dbReference>
<gene>
    <name evidence="7" type="ORF">NBH00_22635</name>
</gene>
<sequence length="326" mass="33057">MCVTVILDGASEPVHGDAPTSLERADTPTLDALVARGTLTRRRTVPDGLAPGSEVAIPNLLGWTPPAAVDRGAVEAAAREIPVAAGHRAWRIDVRCPTGGRAGAVAVARAAEALRRGAPHHALHELGGHRLLLVGPAPLPDVAAAARGVHVWPEGIVPPPVLDGGTVVVAAPGAAAGIAALLGAQVVTPPGATGGPDSDLRAKTDAARVALGRRGVSHVVVHVGGADEASHLHDADAKVALLERADREVVAPLADSVRELGGTLTVLPDHGCDPSTGGHDALPVPVLTWRPADMADRAREAGDDGPARRLTERAVAALPVLEEVPA</sequence>
<comment type="similarity">
    <text evidence="4">Belongs to the BPG-independent phosphoglycerate mutase family. A-PGAM subfamily.</text>
</comment>
<protein>
    <recommendedName>
        <fullName evidence="6">Metalloenzyme domain-containing protein</fullName>
    </recommendedName>
</protein>
<dbReference type="Proteomes" id="UP001056035">
    <property type="component" value="Chromosome"/>
</dbReference>
<comment type="pathway">
    <text evidence="3">Carbohydrate degradation.</text>
</comment>
<dbReference type="Pfam" id="PF10143">
    <property type="entry name" value="PhosphMutase"/>
    <property type="match status" value="1"/>
</dbReference>
<dbReference type="PANTHER" id="PTHR31209">
    <property type="entry name" value="COFACTOR-INDEPENDENT PHOSPHOGLYCERATE MUTASE"/>
    <property type="match status" value="1"/>
</dbReference>
<dbReference type="InterPro" id="IPR017850">
    <property type="entry name" value="Alkaline_phosphatase_core_sf"/>
</dbReference>
<name>A0ABY5DTT4_9ACTN</name>
<comment type="catalytic activity">
    <reaction evidence="1">
        <text>(2R)-2-phosphoglycerate = (2R)-3-phosphoglycerate</text>
        <dbReference type="Rhea" id="RHEA:15901"/>
        <dbReference type="ChEBI" id="CHEBI:58272"/>
        <dbReference type="ChEBI" id="CHEBI:58289"/>
        <dbReference type="EC" id="5.4.2.12"/>
    </reaction>
</comment>
<keyword evidence="8" id="KW-1185">Reference proteome</keyword>
<organism evidence="7 8">
    <name type="scientific">Paraconexibacter antarcticus</name>
    <dbReference type="NCBI Taxonomy" id="2949664"/>
    <lineage>
        <taxon>Bacteria</taxon>
        <taxon>Bacillati</taxon>
        <taxon>Actinomycetota</taxon>
        <taxon>Thermoleophilia</taxon>
        <taxon>Solirubrobacterales</taxon>
        <taxon>Paraconexibacteraceae</taxon>
        <taxon>Paraconexibacter</taxon>
    </lineage>
</organism>
<dbReference type="Pfam" id="PF01676">
    <property type="entry name" value="Metalloenzyme"/>
    <property type="match status" value="1"/>
</dbReference>
<reference evidence="7 8" key="1">
    <citation type="submission" date="2022-06" db="EMBL/GenBank/DDBJ databases">
        <title>Paraconexibacter antarcticus.</title>
        <authorList>
            <person name="Kim C.S."/>
        </authorList>
    </citation>
    <scope>NUCLEOTIDE SEQUENCE [LARGE SCALE GENOMIC DNA]</scope>
    <source>
        <strain evidence="7 8">02-257</strain>
    </source>
</reference>
<dbReference type="SUPFAM" id="SSF53649">
    <property type="entry name" value="Alkaline phosphatase-like"/>
    <property type="match status" value="1"/>
</dbReference>